<keyword evidence="2" id="KW-1185">Reference proteome</keyword>
<evidence type="ECO:0000313" key="2">
    <source>
        <dbReference type="Proteomes" id="UP001165080"/>
    </source>
</evidence>
<dbReference type="OrthoDB" id="428577at2759"/>
<gene>
    <name evidence="1" type="primary">PLEST009281</name>
    <name evidence="1" type="ORF">PLESTB_001206600</name>
</gene>
<comment type="caution">
    <text evidence="1">The sequence shown here is derived from an EMBL/GenBank/DDBJ whole genome shotgun (WGS) entry which is preliminary data.</text>
</comment>
<name>A0A9W6BRY8_9CHLO</name>
<dbReference type="Gene3D" id="3.10.20.90">
    <property type="entry name" value="Phosphatidylinositol 3-kinase Catalytic Subunit, Chain A, domain 1"/>
    <property type="match status" value="1"/>
</dbReference>
<dbReference type="SUPFAM" id="SSF54236">
    <property type="entry name" value="Ubiquitin-like"/>
    <property type="match status" value="1"/>
</dbReference>
<dbReference type="InterPro" id="IPR029071">
    <property type="entry name" value="Ubiquitin-like_domsf"/>
</dbReference>
<reference evidence="1 2" key="1">
    <citation type="journal article" date="2023" name="Commun. Biol.">
        <title>Reorganization of the ancestral sex-determining regions during the evolution of trioecy in Pleodorina starrii.</title>
        <authorList>
            <person name="Takahashi K."/>
            <person name="Suzuki S."/>
            <person name="Kawai-Toyooka H."/>
            <person name="Yamamoto K."/>
            <person name="Hamaji T."/>
            <person name="Ootsuki R."/>
            <person name="Yamaguchi H."/>
            <person name="Kawachi M."/>
            <person name="Higashiyama T."/>
            <person name="Nozaki H."/>
        </authorList>
    </citation>
    <scope>NUCLEOTIDE SEQUENCE [LARGE SCALE GENOMIC DNA]</scope>
    <source>
        <strain evidence="1 2">NIES-4479</strain>
    </source>
</reference>
<dbReference type="AlphaFoldDB" id="A0A9W6BRY8"/>
<dbReference type="EMBL" id="BRXU01000018">
    <property type="protein sequence ID" value="GLC57274.1"/>
    <property type="molecule type" value="Genomic_DNA"/>
</dbReference>
<accession>A0A9W6BRY8</accession>
<evidence type="ECO:0000313" key="1">
    <source>
        <dbReference type="EMBL" id="GLC57274.1"/>
    </source>
</evidence>
<dbReference type="Proteomes" id="UP001165080">
    <property type="component" value="Unassembled WGS sequence"/>
</dbReference>
<organism evidence="1 2">
    <name type="scientific">Pleodorina starrii</name>
    <dbReference type="NCBI Taxonomy" id="330485"/>
    <lineage>
        <taxon>Eukaryota</taxon>
        <taxon>Viridiplantae</taxon>
        <taxon>Chlorophyta</taxon>
        <taxon>core chlorophytes</taxon>
        <taxon>Chlorophyceae</taxon>
        <taxon>CS clade</taxon>
        <taxon>Chlamydomonadales</taxon>
        <taxon>Volvocaceae</taxon>
        <taxon>Pleodorina</taxon>
    </lineage>
</organism>
<evidence type="ECO:0008006" key="3">
    <source>
        <dbReference type="Google" id="ProtNLM"/>
    </source>
</evidence>
<sequence>MGRKVIAPAASCLRSLPMDPPLHVVLQLADAHGSRGWATWSLQRPQPPESQQLYKGQTVLEDARKLLDLKVENDDVLALCYLQPDGTFEPINISTFESEKPE</sequence>
<protein>
    <recommendedName>
        <fullName evidence="3">Ubiquitin-like domain-containing protein</fullName>
    </recommendedName>
</protein>
<proteinExistence type="predicted"/>